<sequence>MVGIKKNVPTINRRAVFAMRMIGKGAKSLQKFSSYMALPAPVSQKSYDKINDKILRATTVVANSCMKKAAEEEELLTGSSDIMVSGDGTWKTRGHSSLVGVCTVIGAESGKVIDIDVMSSYCKSCEVSKKLYSDKSKSSYQQWQSHHAKSCQKNHFGSAGKMEVEGMKKIFRRSVAERGVRYLSYIGDGDASTFKDVCEDKPYGINTTIEKVECVGHVQKRMGTRLRKLKKDMKRKKLADGKTIGGRGRLTDELIKKLTTYYGNAIRKNKNNLFSMRKDIWAIWMHFVSTDADPQHHFCPTGENSWCKYNQAKFKNSLEKFKHKSSVPRAVMDMIKPIFKALSNPTLLKRCLGGKTQNTNESLNSLIWNFCSKSTNSSRKIAQIATNLACISYNNGEKGILDVLKELELDTGEQQVRDSLLRDKERIKLAERCCQKATLEARKAKKRLKTAEKKAVVKLEGKIYSSGAF</sequence>
<accession>A0A4Y2AKR1</accession>
<evidence type="ECO:0000313" key="3">
    <source>
        <dbReference type="Proteomes" id="UP000499080"/>
    </source>
</evidence>
<name>A0A4Y2AKR1_ARAVE</name>
<dbReference type="InterPro" id="IPR049012">
    <property type="entry name" value="Mutator_transp_dom"/>
</dbReference>
<feature type="domain" description="Mutator-like transposase" evidence="1">
    <location>
        <begin position="10"/>
        <end position="307"/>
    </location>
</feature>
<protein>
    <recommendedName>
        <fullName evidence="1">Mutator-like transposase domain-containing protein</fullName>
    </recommendedName>
</protein>
<dbReference type="AlphaFoldDB" id="A0A4Y2AKR1"/>
<dbReference type="EMBL" id="BGPR01156784">
    <property type="protein sequence ID" value="GBL80300.1"/>
    <property type="molecule type" value="Genomic_DNA"/>
</dbReference>
<comment type="caution">
    <text evidence="2">The sequence shown here is derived from an EMBL/GenBank/DDBJ whole genome shotgun (WGS) entry which is preliminary data.</text>
</comment>
<dbReference type="PANTHER" id="PTHR33309">
    <property type="entry name" value="KERATIN, ULTRA HIGH-SULFUR MATRIX PROTEIN-LIKE"/>
    <property type="match status" value="1"/>
</dbReference>
<gene>
    <name evidence="2" type="ORF">AVEN_58460_1</name>
</gene>
<keyword evidence="3" id="KW-1185">Reference proteome</keyword>
<dbReference type="Proteomes" id="UP000499080">
    <property type="component" value="Unassembled WGS sequence"/>
</dbReference>
<organism evidence="2 3">
    <name type="scientific">Araneus ventricosus</name>
    <name type="common">Orbweaver spider</name>
    <name type="synonym">Epeira ventricosa</name>
    <dbReference type="NCBI Taxonomy" id="182803"/>
    <lineage>
        <taxon>Eukaryota</taxon>
        <taxon>Metazoa</taxon>
        <taxon>Ecdysozoa</taxon>
        <taxon>Arthropoda</taxon>
        <taxon>Chelicerata</taxon>
        <taxon>Arachnida</taxon>
        <taxon>Araneae</taxon>
        <taxon>Araneomorphae</taxon>
        <taxon>Entelegynae</taxon>
        <taxon>Araneoidea</taxon>
        <taxon>Araneidae</taxon>
        <taxon>Araneus</taxon>
    </lineage>
</organism>
<evidence type="ECO:0000313" key="2">
    <source>
        <dbReference type="EMBL" id="GBL80300.1"/>
    </source>
</evidence>
<reference evidence="2 3" key="1">
    <citation type="journal article" date="2019" name="Sci. Rep.">
        <title>Orb-weaving spider Araneus ventricosus genome elucidates the spidroin gene catalogue.</title>
        <authorList>
            <person name="Kono N."/>
            <person name="Nakamura H."/>
            <person name="Ohtoshi R."/>
            <person name="Moran D.A.P."/>
            <person name="Shinohara A."/>
            <person name="Yoshida Y."/>
            <person name="Fujiwara M."/>
            <person name="Mori M."/>
            <person name="Tomita M."/>
            <person name="Arakawa K."/>
        </authorList>
    </citation>
    <scope>NUCLEOTIDE SEQUENCE [LARGE SCALE GENOMIC DNA]</scope>
</reference>
<evidence type="ECO:0000259" key="1">
    <source>
        <dbReference type="Pfam" id="PF20700"/>
    </source>
</evidence>
<proteinExistence type="predicted"/>
<dbReference type="PANTHER" id="PTHR33309:SF3">
    <property type="entry name" value="CCHC-TYPE DOMAIN-CONTAINING PROTEIN"/>
    <property type="match status" value="1"/>
</dbReference>
<dbReference type="OrthoDB" id="6435104at2759"/>
<dbReference type="Pfam" id="PF20700">
    <property type="entry name" value="Mutator"/>
    <property type="match status" value="1"/>
</dbReference>